<keyword evidence="1" id="KW-0862">Zinc</keyword>
<dbReference type="PANTHER" id="PTHR12993">
    <property type="entry name" value="N-ACETYLGLUCOSAMINYL-PHOSPHATIDYLINOSITOL DE-N-ACETYLASE-RELATED"/>
    <property type="match status" value="1"/>
</dbReference>
<dbReference type="InterPro" id="IPR003737">
    <property type="entry name" value="GlcNAc_PI_deacetylase-related"/>
</dbReference>
<dbReference type="GO" id="GO:0016811">
    <property type="term" value="F:hydrolase activity, acting on carbon-nitrogen (but not peptide) bonds, in linear amides"/>
    <property type="evidence" value="ECO:0007669"/>
    <property type="project" value="TreeGrafter"/>
</dbReference>
<dbReference type="PANTHER" id="PTHR12993:SF28">
    <property type="entry name" value="LMBE FAMILY PROTEIN"/>
    <property type="match status" value="1"/>
</dbReference>
<dbReference type="GO" id="GO:0016137">
    <property type="term" value="P:glycoside metabolic process"/>
    <property type="evidence" value="ECO:0007669"/>
    <property type="project" value="UniProtKB-ARBA"/>
</dbReference>
<dbReference type="AlphaFoldDB" id="A0A7I9UVF0"/>
<comment type="caution">
    <text evidence="2">The sequence shown here is derived from an EMBL/GenBank/DDBJ whole genome shotgun (WGS) entry which is preliminary data.</text>
</comment>
<dbReference type="InterPro" id="IPR024078">
    <property type="entry name" value="LmbE-like_dom_sf"/>
</dbReference>
<dbReference type="Gene3D" id="3.40.50.10320">
    <property type="entry name" value="LmbE-like"/>
    <property type="match status" value="1"/>
</dbReference>
<dbReference type="RefSeq" id="WP_161926565.1">
    <property type="nucleotide sequence ID" value="NZ_BJOU01000001.1"/>
</dbReference>
<proteinExistence type="predicted"/>
<name>A0A7I9UVF0_9ACTN</name>
<organism evidence="2 3">
    <name type="scientific">Gordonia crocea</name>
    <dbReference type="NCBI Taxonomy" id="589162"/>
    <lineage>
        <taxon>Bacteria</taxon>
        <taxon>Bacillati</taxon>
        <taxon>Actinomycetota</taxon>
        <taxon>Actinomycetes</taxon>
        <taxon>Mycobacteriales</taxon>
        <taxon>Gordoniaceae</taxon>
        <taxon>Gordonia</taxon>
    </lineage>
</organism>
<gene>
    <name evidence="2" type="ORF">nbrc107697_12430</name>
</gene>
<sequence length="237" mass="25298">MADLADSALADFPDDWHTALILVAHPDDPEYGMSAAVNRWTNSGRRVVYALATSGEKGIEGMAAAECGPLREGEQRASAAVVGVDEVEFWGFPDSEVFNTAELRAKIAETITRIAPEVVVATYGGAEWAPGFPNQRDHMEFAAAVADACAGLGDDGPRWLFVNGPNATHAVPVESGDIDAAVHSLAEHRAYLSVLDPDTPVGKQAADQVERMTPVRPDYGDRRAVAFELVLERPATA</sequence>
<dbReference type="EMBL" id="BJOU01000001">
    <property type="protein sequence ID" value="GED97204.1"/>
    <property type="molecule type" value="Genomic_DNA"/>
</dbReference>
<evidence type="ECO:0000313" key="3">
    <source>
        <dbReference type="Proteomes" id="UP000444980"/>
    </source>
</evidence>
<evidence type="ECO:0000256" key="1">
    <source>
        <dbReference type="ARBA" id="ARBA00022833"/>
    </source>
</evidence>
<dbReference type="Proteomes" id="UP000444980">
    <property type="component" value="Unassembled WGS sequence"/>
</dbReference>
<keyword evidence="3" id="KW-1185">Reference proteome</keyword>
<evidence type="ECO:0000313" key="2">
    <source>
        <dbReference type="EMBL" id="GED97204.1"/>
    </source>
</evidence>
<dbReference type="SUPFAM" id="SSF102588">
    <property type="entry name" value="LmbE-like"/>
    <property type="match status" value="1"/>
</dbReference>
<dbReference type="Pfam" id="PF02585">
    <property type="entry name" value="PIG-L"/>
    <property type="match status" value="1"/>
</dbReference>
<dbReference type="OrthoDB" id="3514174at2"/>
<protein>
    <submittedName>
        <fullName evidence="2">GlcNAc-PI de-N-acetylase</fullName>
    </submittedName>
</protein>
<reference evidence="3" key="1">
    <citation type="submission" date="2019-06" db="EMBL/GenBank/DDBJ databases">
        <title>Gordonia isolated from sludge of a wastewater treatment plant.</title>
        <authorList>
            <person name="Tamura T."/>
            <person name="Aoyama K."/>
            <person name="Kang Y."/>
            <person name="Saito S."/>
            <person name="Akiyama N."/>
            <person name="Yazawa K."/>
            <person name="Gonoi T."/>
            <person name="Mikami Y."/>
        </authorList>
    </citation>
    <scope>NUCLEOTIDE SEQUENCE [LARGE SCALE GENOMIC DNA]</scope>
    <source>
        <strain evidence="3">NBRC 107697</strain>
    </source>
</reference>
<accession>A0A7I9UVF0</accession>